<dbReference type="RefSeq" id="WP_071944787.1">
    <property type="nucleotide sequence ID" value="NZ_CP018139.1"/>
</dbReference>
<evidence type="ECO:0000256" key="1">
    <source>
        <dbReference type="ARBA" id="ARBA00023002"/>
    </source>
</evidence>
<proteinExistence type="predicted"/>
<dbReference type="Pfam" id="PF02826">
    <property type="entry name" value="2-Hacid_dh_C"/>
    <property type="match status" value="1"/>
</dbReference>
<evidence type="ECO:0000313" key="5">
    <source>
        <dbReference type="Proteomes" id="UP000181985"/>
    </source>
</evidence>
<keyword evidence="1" id="KW-0560">Oxidoreductase</keyword>
<accession>A0A1J0VHR5</accession>
<dbReference type="SUPFAM" id="SSF51735">
    <property type="entry name" value="NAD(P)-binding Rossmann-fold domains"/>
    <property type="match status" value="1"/>
</dbReference>
<dbReference type="OrthoDB" id="9787219at2"/>
<feature type="domain" description="D-isomer specific 2-hydroxyacid dehydrogenase NAD-binding" evidence="3">
    <location>
        <begin position="112"/>
        <end position="283"/>
    </location>
</feature>
<reference evidence="5" key="1">
    <citation type="submission" date="2016-11" db="EMBL/GenBank/DDBJ databases">
        <title>Halolamina sediminis sp. nov., an extremely halophilic archaeon isolated from solar salt.</title>
        <authorList>
            <person name="Koh H.-W."/>
            <person name="Rani S."/>
            <person name="Park S.-J."/>
        </authorList>
    </citation>
    <scope>NUCLEOTIDE SEQUENCE [LARGE SCALE GENOMIC DNA]</scope>
    <source>
        <strain evidence="5">Hb3</strain>
    </source>
</reference>
<dbReference type="GO" id="GO:0016491">
    <property type="term" value="F:oxidoreductase activity"/>
    <property type="evidence" value="ECO:0007669"/>
    <property type="project" value="UniProtKB-KW"/>
</dbReference>
<organism evidence="4 5">
    <name type="scientific">Halomonas aestuarii</name>
    <dbReference type="NCBI Taxonomy" id="1897729"/>
    <lineage>
        <taxon>Bacteria</taxon>
        <taxon>Pseudomonadati</taxon>
        <taxon>Pseudomonadota</taxon>
        <taxon>Gammaproteobacteria</taxon>
        <taxon>Oceanospirillales</taxon>
        <taxon>Halomonadaceae</taxon>
        <taxon>Halomonas</taxon>
    </lineage>
</organism>
<keyword evidence="2" id="KW-0520">NAD</keyword>
<dbReference type="Proteomes" id="UP000181985">
    <property type="component" value="Chromosome"/>
</dbReference>
<dbReference type="InterPro" id="IPR006140">
    <property type="entry name" value="D-isomer_DH_NAD-bd"/>
</dbReference>
<dbReference type="GO" id="GO:0051287">
    <property type="term" value="F:NAD binding"/>
    <property type="evidence" value="ECO:0007669"/>
    <property type="project" value="InterPro"/>
</dbReference>
<evidence type="ECO:0000259" key="3">
    <source>
        <dbReference type="Pfam" id="PF02826"/>
    </source>
</evidence>
<dbReference type="PANTHER" id="PTHR43333">
    <property type="entry name" value="2-HACID_DH_C DOMAIN-CONTAINING PROTEIN"/>
    <property type="match status" value="1"/>
</dbReference>
<name>A0A1J0VHR5_9GAMM</name>
<dbReference type="PANTHER" id="PTHR43333:SF1">
    <property type="entry name" value="D-ISOMER SPECIFIC 2-HYDROXYACID DEHYDROGENASE NAD-BINDING DOMAIN-CONTAINING PROTEIN"/>
    <property type="match status" value="1"/>
</dbReference>
<dbReference type="InterPro" id="IPR036291">
    <property type="entry name" value="NAD(P)-bd_dom_sf"/>
</dbReference>
<protein>
    <submittedName>
        <fullName evidence="4">Hydroxyacid dehydrogenase</fullName>
    </submittedName>
</protein>
<dbReference type="KEGG" id="hsi:BOX17_11710"/>
<evidence type="ECO:0000313" key="4">
    <source>
        <dbReference type="EMBL" id="APE31554.1"/>
    </source>
</evidence>
<dbReference type="AlphaFoldDB" id="A0A1J0VHR5"/>
<keyword evidence="5" id="KW-1185">Reference proteome</keyword>
<evidence type="ECO:0000256" key="2">
    <source>
        <dbReference type="ARBA" id="ARBA00023027"/>
    </source>
</evidence>
<dbReference type="EMBL" id="CP018139">
    <property type="protein sequence ID" value="APE31554.1"/>
    <property type="molecule type" value="Genomic_DNA"/>
</dbReference>
<sequence>MSHATPILGVYLSDSLDLEALYGDALREGAGDVVLRHPHEIDHPEDVRFAICWLPNERAFEPYPNLALAMSTGAGVDALLAHPGLDESVQIARVRDPHQADLMAGFAAHEVLHRERDFATLERNAATARWAPLPMRAPASATVAVLGHGTMGRAVVQAVAALGFSVRVACRNAPEAPVEGVTYLTGEGAVPAAATGADYLINVLPLTAATEDVLGRALFATLAPGAWLVQIGRGEHLVEEDLVEALERGHLAGASLDVFRGEPLPYDHPFWQDDRLRITPHIASDTLTEVVAGQVIDTARALRDGQPLATGVDRARGY</sequence>
<dbReference type="Gene3D" id="3.40.50.720">
    <property type="entry name" value="NAD(P)-binding Rossmann-like Domain"/>
    <property type="match status" value="2"/>
</dbReference>
<gene>
    <name evidence="4" type="ORF">BOX17_11710</name>
</gene>